<dbReference type="AlphaFoldDB" id="A0A0P6WTU6"/>
<accession>A0A0P6WTU6</accession>
<dbReference type="PANTHER" id="PTHR38433:SF1">
    <property type="entry name" value="DUF1641 DOMAIN-CONTAINING PROTEIN"/>
    <property type="match status" value="1"/>
</dbReference>
<dbReference type="OrthoDB" id="163749at2"/>
<gene>
    <name evidence="2" type="ORF">AC812_14990</name>
</gene>
<protein>
    <recommendedName>
        <fullName evidence="4">DUF1641 domain-containing protein</fullName>
    </recommendedName>
</protein>
<keyword evidence="3" id="KW-1185">Reference proteome</keyword>
<proteinExistence type="predicted"/>
<evidence type="ECO:0000256" key="1">
    <source>
        <dbReference type="SAM" id="Coils"/>
    </source>
</evidence>
<organism evidence="2 3">
    <name type="scientific">Bellilinea caldifistulae</name>
    <dbReference type="NCBI Taxonomy" id="360411"/>
    <lineage>
        <taxon>Bacteria</taxon>
        <taxon>Bacillati</taxon>
        <taxon>Chloroflexota</taxon>
        <taxon>Anaerolineae</taxon>
        <taxon>Anaerolineales</taxon>
        <taxon>Anaerolineaceae</taxon>
        <taxon>Bellilinea</taxon>
    </lineage>
</organism>
<reference evidence="2 3" key="1">
    <citation type="submission" date="2015-07" db="EMBL/GenBank/DDBJ databases">
        <title>Draft genome of Bellilinea caldifistulae DSM 17877.</title>
        <authorList>
            <person name="Hemp J."/>
            <person name="Ward L.M."/>
            <person name="Pace L.A."/>
            <person name="Fischer W.W."/>
        </authorList>
    </citation>
    <scope>NUCLEOTIDE SEQUENCE [LARGE SCALE GENOMIC DNA]</scope>
    <source>
        <strain evidence="2 3">GOMI-1</strain>
    </source>
</reference>
<dbReference type="RefSeq" id="WP_061915186.1">
    <property type="nucleotide sequence ID" value="NZ_DF967971.1"/>
</dbReference>
<dbReference type="Proteomes" id="UP000050514">
    <property type="component" value="Unassembled WGS sequence"/>
</dbReference>
<dbReference type="STRING" id="360411.AC812_14990"/>
<sequence>MTLETDLLALNQKLDALTAQVAYLTEQARLAQQERESRADLVDTAMPIAREAMDIVTRELEEVQEEIRMEDLLRLSKKLLRHVPQLEMLLDQLDSLSDLLATVGPISREMITKLTDLMDELDRKGYFAFARGGGRLVDNVVTSFTEEDVNRLSDNIVLILNTVKDMTQPEIMSFVRNTLLLAEEEVSQPVDTSMWSILRQMQDPAVRRGLALTLRILRAIGVQSVNGQPVQSSS</sequence>
<dbReference type="InterPro" id="IPR012440">
    <property type="entry name" value="DUF1641"/>
</dbReference>
<evidence type="ECO:0000313" key="3">
    <source>
        <dbReference type="Proteomes" id="UP000050514"/>
    </source>
</evidence>
<dbReference type="PANTHER" id="PTHR38433">
    <property type="match status" value="1"/>
</dbReference>
<name>A0A0P6WTU6_9CHLR</name>
<dbReference type="EMBL" id="LGHJ01000020">
    <property type="protein sequence ID" value="KPL73672.1"/>
    <property type="molecule type" value="Genomic_DNA"/>
</dbReference>
<feature type="coiled-coil region" evidence="1">
    <location>
        <begin position="7"/>
        <end position="66"/>
    </location>
</feature>
<evidence type="ECO:0000313" key="2">
    <source>
        <dbReference type="EMBL" id="KPL73672.1"/>
    </source>
</evidence>
<keyword evidence="1" id="KW-0175">Coiled coil</keyword>
<comment type="caution">
    <text evidence="2">The sequence shown here is derived from an EMBL/GenBank/DDBJ whole genome shotgun (WGS) entry which is preliminary data.</text>
</comment>
<evidence type="ECO:0008006" key="4">
    <source>
        <dbReference type="Google" id="ProtNLM"/>
    </source>
</evidence>
<dbReference type="Pfam" id="PF07849">
    <property type="entry name" value="DUF1641"/>
    <property type="match status" value="1"/>
</dbReference>